<evidence type="ECO:0000256" key="1">
    <source>
        <dbReference type="SAM" id="MobiDB-lite"/>
    </source>
</evidence>
<dbReference type="PROSITE" id="PS51257">
    <property type="entry name" value="PROKAR_LIPOPROTEIN"/>
    <property type="match status" value="1"/>
</dbReference>
<dbReference type="AlphaFoldDB" id="A0A645D5V8"/>
<sequence>MQMKQKPKRNGFKWMSSVVPLTLVLAILLAGCSNDGNSNTGNAGNTGANSAAATTDAGSNSEQDNSTDAGGAQEIKSGESLVIPVGDITETAAFYPIKVDGTTMEVLAVKAPDGTIRTAFNTCEVCYDSGRGYYKQEGNVLICQNCGNRFKTSQVEVQSSGCNPWPIFTKDKTVTDESITISYDFLSASTKAFENWKRSY</sequence>
<dbReference type="InterPro" id="IPR018758">
    <property type="entry name" value="FtrD-like"/>
</dbReference>
<feature type="compositionally biased region" description="Low complexity" evidence="1">
    <location>
        <begin position="41"/>
        <end position="61"/>
    </location>
</feature>
<organism evidence="3">
    <name type="scientific">bioreactor metagenome</name>
    <dbReference type="NCBI Taxonomy" id="1076179"/>
    <lineage>
        <taxon>unclassified sequences</taxon>
        <taxon>metagenomes</taxon>
        <taxon>ecological metagenomes</taxon>
    </lineage>
</organism>
<gene>
    <name evidence="3" type="ORF">SDC9_131777</name>
</gene>
<proteinExistence type="predicted"/>
<dbReference type="EMBL" id="VSSQ01033185">
    <property type="protein sequence ID" value="MPM84704.1"/>
    <property type="molecule type" value="Genomic_DNA"/>
</dbReference>
<reference evidence="3" key="1">
    <citation type="submission" date="2019-08" db="EMBL/GenBank/DDBJ databases">
        <authorList>
            <person name="Kucharzyk K."/>
            <person name="Murdoch R.W."/>
            <person name="Higgins S."/>
            <person name="Loffler F."/>
        </authorList>
    </citation>
    <scope>NUCLEOTIDE SEQUENCE</scope>
</reference>
<evidence type="ECO:0000259" key="2">
    <source>
        <dbReference type="Pfam" id="PF10080"/>
    </source>
</evidence>
<feature type="region of interest" description="Disordered" evidence="1">
    <location>
        <begin position="41"/>
        <end position="74"/>
    </location>
</feature>
<comment type="caution">
    <text evidence="3">The sequence shown here is derived from an EMBL/GenBank/DDBJ whole genome shotgun (WGS) entry which is preliminary data.</text>
</comment>
<evidence type="ECO:0000313" key="3">
    <source>
        <dbReference type="EMBL" id="MPM84704.1"/>
    </source>
</evidence>
<dbReference type="Pfam" id="PF10080">
    <property type="entry name" value="FtrD-like"/>
    <property type="match status" value="1"/>
</dbReference>
<feature type="domain" description="Membrane iron-sulfur containing protein FtrD-like" evidence="2">
    <location>
        <begin position="91"/>
        <end position="193"/>
    </location>
</feature>
<name>A0A645D5V8_9ZZZZ</name>
<accession>A0A645D5V8</accession>
<protein>
    <recommendedName>
        <fullName evidence="2">Membrane iron-sulfur containing protein FtrD-like domain-containing protein</fullName>
    </recommendedName>
</protein>